<dbReference type="RefSeq" id="WP_053402610.1">
    <property type="nucleotide sequence ID" value="NZ_JAUKEN010000001.1"/>
</dbReference>
<accession>A0A0M0KVG6</accession>
<comment type="caution">
    <text evidence="2">The sequence shown here is derived from an EMBL/GenBank/DDBJ whole genome shotgun (WGS) entry which is preliminary data.</text>
</comment>
<dbReference type="PATRIC" id="fig|284581.3.peg.2872"/>
<name>A0A0M0KVG6_9BACI</name>
<sequence>MRKFVISDIHGSYREMMQLFEHAAFDPETDQLVVIGDMMNRGPDSGPVLKEIKRLHETYENVHVTIGNHEEMMLWYIGNILDMWLQFGAKEAADSINETFSEPGEVADLLEWLRTLPMRWDDDEYVYSHAGFEIPYGDTNRENLWMKRKDLYRYSKQQILDETGGKTLVHGHTPIAAVTFDGARLAIDLGAQVVSKRPKLALVELTEFVAHVYDFDQETITTEPIKRGTRSRR</sequence>
<dbReference type="Gene3D" id="3.60.21.10">
    <property type="match status" value="1"/>
</dbReference>
<dbReference type="Proteomes" id="UP000037558">
    <property type="component" value="Unassembled WGS sequence"/>
</dbReference>
<reference evidence="3" key="1">
    <citation type="submission" date="2015-08" db="EMBL/GenBank/DDBJ databases">
        <title>Fjat-14210 dsm16467.</title>
        <authorList>
            <person name="Liu B."/>
            <person name="Wang J."/>
            <person name="Zhu Y."/>
            <person name="Liu G."/>
            <person name="Chen Q."/>
            <person name="Chen Z."/>
            <person name="Lan J."/>
            <person name="Che J."/>
            <person name="Ge C."/>
            <person name="Shi H."/>
            <person name="Pan Z."/>
            <person name="Liu X."/>
        </authorList>
    </citation>
    <scope>NUCLEOTIDE SEQUENCE [LARGE SCALE GENOMIC DNA]</scope>
    <source>
        <strain evidence="3">DSM 16467</strain>
    </source>
</reference>
<dbReference type="AlphaFoldDB" id="A0A0M0KVG6"/>
<dbReference type="PANTHER" id="PTHR42850:SF4">
    <property type="entry name" value="ZINC-DEPENDENT ENDOPOLYPHOSPHATASE"/>
    <property type="match status" value="1"/>
</dbReference>
<gene>
    <name evidence="2" type="ORF">AMD01_16845</name>
</gene>
<evidence type="ECO:0000259" key="1">
    <source>
        <dbReference type="Pfam" id="PF00149"/>
    </source>
</evidence>
<dbReference type="InterPro" id="IPR050126">
    <property type="entry name" value="Ap4A_hydrolase"/>
</dbReference>
<dbReference type="EMBL" id="LILC01000023">
    <property type="protein sequence ID" value="KOO42811.1"/>
    <property type="molecule type" value="Genomic_DNA"/>
</dbReference>
<dbReference type="SUPFAM" id="SSF56300">
    <property type="entry name" value="Metallo-dependent phosphatases"/>
    <property type="match status" value="1"/>
</dbReference>
<evidence type="ECO:0000313" key="2">
    <source>
        <dbReference type="EMBL" id="KOO42811.1"/>
    </source>
</evidence>
<dbReference type="STRING" id="284581.AMD01_16845"/>
<protein>
    <recommendedName>
        <fullName evidence="1">Calcineurin-like phosphoesterase domain-containing protein</fullName>
    </recommendedName>
</protein>
<dbReference type="GO" id="GO:0016791">
    <property type="term" value="F:phosphatase activity"/>
    <property type="evidence" value="ECO:0007669"/>
    <property type="project" value="TreeGrafter"/>
</dbReference>
<dbReference type="PANTHER" id="PTHR42850">
    <property type="entry name" value="METALLOPHOSPHOESTERASE"/>
    <property type="match status" value="1"/>
</dbReference>
<proteinExistence type="predicted"/>
<dbReference type="InterPro" id="IPR029052">
    <property type="entry name" value="Metallo-depent_PP-like"/>
</dbReference>
<dbReference type="InterPro" id="IPR004843">
    <property type="entry name" value="Calcineurin-like_PHP"/>
</dbReference>
<feature type="domain" description="Calcineurin-like phosphoesterase" evidence="1">
    <location>
        <begin position="2"/>
        <end position="176"/>
    </location>
</feature>
<dbReference type="OrthoDB" id="384253at2"/>
<dbReference type="GO" id="GO:0008803">
    <property type="term" value="F:bis(5'-nucleosyl)-tetraphosphatase (symmetrical) activity"/>
    <property type="evidence" value="ECO:0007669"/>
    <property type="project" value="TreeGrafter"/>
</dbReference>
<dbReference type="GO" id="GO:0005737">
    <property type="term" value="C:cytoplasm"/>
    <property type="evidence" value="ECO:0007669"/>
    <property type="project" value="TreeGrafter"/>
</dbReference>
<evidence type="ECO:0000313" key="3">
    <source>
        <dbReference type="Proteomes" id="UP000037558"/>
    </source>
</evidence>
<organism evidence="2 3">
    <name type="scientific">Priestia koreensis</name>
    <dbReference type="NCBI Taxonomy" id="284581"/>
    <lineage>
        <taxon>Bacteria</taxon>
        <taxon>Bacillati</taxon>
        <taxon>Bacillota</taxon>
        <taxon>Bacilli</taxon>
        <taxon>Bacillales</taxon>
        <taxon>Bacillaceae</taxon>
        <taxon>Priestia</taxon>
    </lineage>
</organism>
<dbReference type="Pfam" id="PF00149">
    <property type="entry name" value="Metallophos"/>
    <property type="match status" value="1"/>
</dbReference>
<keyword evidence="3" id="KW-1185">Reference proteome</keyword>
<dbReference type="GO" id="GO:0110154">
    <property type="term" value="P:RNA decapping"/>
    <property type="evidence" value="ECO:0007669"/>
    <property type="project" value="TreeGrafter"/>
</dbReference>